<evidence type="ECO:0000313" key="3">
    <source>
        <dbReference type="Proteomes" id="UP001432322"/>
    </source>
</evidence>
<dbReference type="Proteomes" id="UP001432322">
    <property type="component" value="Unassembled WGS sequence"/>
</dbReference>
<keyword evidence="3" id="KW-1185">Reference proteome</keyword>
<dbReference type="Pfam" id="PF00651">
    <property type="entry name" value="BTB"/>
    <property type="match status" value="1"/>
</dbReference>
<name>A0AAV5WFJ9_9BILA</name>
<dbReference type="EMBL" id="BTSY01000005">
    <property type="protein sequence ID" value="GMT29631.1"/>
    <property type="molecule type" value="Genomic_DNA"/>
</dbReference>
<sequence length="109" mass="13154">QDFIELLYVIYPSYRPITKHSVKFILHLADLYQIKYTFNLTESYLMKTVKFSTAAKLLLADKFRLETLQKHCLASLKNQRRIKALQEFKEFSHELKEKLLMRMFDFVDE</sequence>
<proteinExistence type="predicted"/>
<dbReference type="InterPro" id="IPR000210">
    <property type="entry name" value="BTB/POZ_dom"/>
</dbReference>
<feature type="domain" description="BTB" evidence="1">
    <location>
        <begin position="2"/>
        <end position="47"/>
    </location>
</feature>
<feature type="non-terminal residue" evidence="2">
    <location>
        <position position="1"/>
    </location>
</feature>
<accession>A0AAV5WFJ9</accession>
<protein>
    <recommendedName>
        <fullName evidence="1">BTB domain-containing protein</fullName>
    </recommendedName>
</protein>
<dbReference type="InterPro" id="IPR011333">
    <property type="entry name" value="SKP1/BTB/POZ_sf"/>
</dbReference>
<dbReference type="Gene3D" id="3.30.710.10">
    <property type="entry name" value="Potassium Channel Kv1.1, Chain A"/>
    <property type="match status" value="1"/>
</dbReference>
<reference evidence="2" key="1">
    <citation type="submission" date="2023-10" db="EMBL/GenBank/DDBJ databases">
        <title>Genome assembly of Pristionchus species.</title>
        <authorList>
            <person name="Yoshida K."/>
            <person name="Sommer R.J."/>
        </authorList>
    </citation>
    <scope>NUCLEOTIDE SEQUENCE</scope>
    <source>
        <strain evidence="2">RS5133</strain>
    </source>
</reference>
<gene>
    <name evidence="2" type="ORF">PFISCL1PPCAC_20928</name>
</gene>
<dbReference type="AlphaFoldDB" id="A0AAV5WFJ9"/>
<dbReference type="PANTHER" id="PTHR47022:SF1">
    <property type="entry name" value="BTB AND MATH DOMAIN-CONTAINING PROTEIN 36-RELATED"/>
    <property type="match status" value="1"/>
</dbReference>
<comment type="caution">
    <text evidence="2">The sequence shown here is derived from an EMBL/GenBank/DDBJ whole genome shotgun (WGS) entry which is preliminary data.</text>
</comment>
<evidence type="ECO:0000259" key="1">
    <source>
        <dbReference type="Pfam" id="PF00651"/>
    </source>
</evidence>
<dbReference type="PANTHER" id="PTHR47022">
    <property type="entry name" value="BTB AND MATH DOMAIN-CONTAINING PROTEIN 36-RELATED"/>
    <property type="match status" value="1"/>
</dbReference>
<evidence type="ECO:0000313" key="2">
    <source>
        <dbReference type="EMBL" id="GMT29631.1"/>
    </source>
</evidence>
<organism evidence="2 3">
    <name type="scientific">Pristionchus fissidentatus</name>
    <dbReference type="NCBI Taxonomy" id="1538716"/>
    <lineage>
        <taxon>Eukaryota</taxon>
        <taxon>Metazoa</taxon>
        <taxon>Ecdysozoa</taxon>
        <taxon>Nematoda</taxon>
        <taxon>Chromadorea</taxon>
        <taxon>Rhabditida</taxon>
        <taxon>Rhabditina</taxon>
        <taxon>Diplogasteromorpha</taxon>
        <taxon>Diplogasteroidea</taxon>
        <taxon>Neodiplogasteridae</taxon>
        <taxon>Pristionchus</taxon>
    </lineage>
</organism>